<accession>A0A8X6TF32</accession>
<dbReference type="Proteomes" id="UP000887013">
    <property type="component" value="Unassembled WGS sequence"/>
</dbReference>
<proteinExistence type="predicted"/>
<dbReference type="AlphaFoldDB" id="A0A8X6TF32"/>
<reference evidence="1" key="1">
    <citation type="submission" date="2020-08" db="EMBL/GenBank/DDBJ databases">
        <title>Multicomponent nature underlies the extraordinary mechanical properties of spider dragline silk.</title>
        <authorList>
            <person name="Kono N."/>
            <person name="Nakamura H."/>
            <person name="Mori M."/>
            <person name="Yoshida Y."/>
            <person name="Ohtoshi R."/>
            <person name="Malay A.D."/>
            <person name="Moran D.A.P."/>
            <person name="Tomita M."/>
            <person name="Numata K."/>
            <person name="Arakawa K."/>
        </authorList>
    </citation>
    <scope>NUCLEOTIDE SEQUENCE</scope>
</reference>
<gene>
    <name evidence="1" type="ORF">NPIL_187521</name>
</gene>
<comment type="caution">
    <text evidence="1">The sequence shown here is derived from an EMBL/GenBank/DDBJ whole genome shotgun (WGS) entry which is preliminary data.</text>
</comment>
<evidence type="ECO:0000313" key="2">
    <source>
        <dbReference type="Proteomes" id="UP000887013"/>
    </source>
</evidence>
<protein>
    <submittedName>
        <fullName evidence="1">Uncharacterized protein</fullName>
    </submittedName>
</protein>
<dbReference type="EMBL" id="BMAW01103208">
    <property type="protein sequence ID" value="GFT08061.1"/>
    <property type="molecule type" value="Genomic_DNA"/>
</dbReference>
<keyword evidence="2" id="KW-1185">Reference proteome</keyword>
<name>A0A8X6TF32_NEPPI</name>
<evidence type="ECO:0000313" key="1">
    <source>
        <dbReference type="EMBL" id="GFT08061.1"/>
    </source>
</evidence>
<sequence>MHPSNPIRFCLSARQGVSKDASDLPRCQRDLFLFVSVFLAKKKRDMPFALGSKGFGSCQERLREVCHGQLSRKSTLLRDVGPLSEARKVRL</sequence>
<organism evidence="1 2">
    <name type="scientific">Nephila pilipes</name>
    <name type="common">Giant wood spider</name>
    <name type="synonym">Nephila maculata</name>
    <dbReference type="NCBI Taxonomy" id="299642"/>
    <lineage>
        <taxon>Eukaryota</taxon>
        <taxon>Metazoa</taxon>
        <taxon>Ecdysozoa</taxon>
        <taxon>Arthropoda</taxon>
        <taxon>Chelicerata</taxon>
        <taxon>Arachnida</taxon>
        <taxon>Araneae</taxon>
        <taxon>Araneomorphae</taxon>
        <taxon>Entelegynae</taxon>
        <taxon>Araneoidea</taxon>
        <taxon>Nephilidae</taxon>
        <taxon>Nephila</taxon>
    </lineage>
</organism>